<keyword evidence="2" id="KW-1185">Reference proteome</keyword>
<dbReference type="EMBL" id="CM001487">
    <property type="protein sequence ID" value="EIM58531.1"/>
    <property type="molecule type" value="Genomic_DNA"/>
</dbReference>
<dbReference type="STRING" id="633697.EubceDRAFT1_2832"/>
<dbReference type="Proteomes" id="UP000005753">
    <property type="component" value="Chromosome"/>
</dbReference>
<gene>
    <name evidence="1" type="ORF">EubceDRAFT1_2832</name>
</gene>
<evidence type="ECO:0008006" key="3">
    <source>
        <dbReference type="Google" id="ProtNLM"/>
    </source>
</evidence>
<dbReference type="OrthoDB" id="9801429at2"/>
<protein>
    <recommendedName>
        <fullName evidence="3">Transcriptional regulator</fullName>
    </recommendedName>
</protein>
<dbReference type="eggNOG" id="COG5340">
    <property type="taxonomic scope" value="Bacteria"/>
</dbReference>
<evidence type="ECO:0000313" key="2">
    <source>
        <dbReference type="Proteomes" id="UP000005753"/>
    </source>
</evidence>
<reference evidence="1 2" key="1">
    <citation type="submission" date="2010-08" db="EMBL/GenBank/DDBJ databases">
        <authorList>
            <consortium name="US DOE Joint Genome Institute (JGI-PGF)"/>
            <person name="Lucas S."/>
            <person name="Copeland A."/>
            <person name="Lapidus A."/>
            <person name="Cheng J.-F."/>
            <person name="Bruce D."/>
            <person name="Goodwin L."/>
            <person name="Pitluck S."/>
            <person name="Land M.L."/>
            <person name="Hauser L."/>
            <person name="Chang Y.-J."/>
            <person name="Anderson I.J."/>
            <person name="Johnson E."/>
            <person name="Mulhopadhyay B."/>
            <person name="Kyrpides N."/>
            <person name="Woyke T.J."/>
        </authorList>
    </citation>
    <scope>NUCLEOTIDE SEQUENCE [LARGE SCALE GENOMIC DNA]</scope>
    <source>
        <strain evidence="1 2">6</strain>
    </source>
</reference>
<evidence type="ECO:0000313" key="1">
    <source>
        <dbReference type="EMBL" id="EIM58531.1"/>
    </source>
</evidence>
<dbReference type="AlphaFoldDB" id="I5AXK8"/>
<name>I5AXK8_EUBC6</name>
<proteinExistence type="predicted"/>
<dbReference type="HOGENOM" id="CLU_089333_1_2_9"/>
<accession>I5AXK8</accession>
<organism evidence="1 2">
    <name type="scientific">Eubacterium cellulosolvens (strain ATCC 43171 / JCM 9499 / 6)</name>
    <name type="common">Cillobacterium cellulosolvens</name>
    <dbReference type="NCBI Taxonomy" id="633697"/>
    <lineage>
        <taxon>Bacteria</taxon>
        <taxon>Bacillati</taxon>
        <taxon>Bacillota</taxon>
        <taxon>Clostridia</taxon>
        <taxon>Eubacteriales</taxon>
        <taxon>Eubacteriaceae</taxon>
        <taxon>Eubacterium</taxon>
    </lineage>
</organism>
<reference evidence="1 2" key="2">
    <citation type="submission" date="2012-02" db="EMBL/GenBank/DDBJ databases">
        <title>Improved High-Quality Draft sequence of Eubacterium cellulosolvens 6.</title>
        <authorList>
            <consortium name="US DOE Joint Genome Institute"/>
            <person name="Lucas S."/>
            <person name="Han J."/>
            <person name="Lapidus A."/>
            <person name="Cheng J.-F."/>
            <person name="Goodwin L."/>
            <person name="Pitluck S."/>
            <person name="Peters L."/>
            <person name="Mikhailova N."/>
            <person name="Gu W."/>
            <person name="Detter J.C."/>
            <person name="Han C."/>
            <person name="Tapia R."/>
            <person name="Land M."/>
            <person name="Hauser L."/>
            <person name="Kyrpides N."/>
            <person name="Ivanova N."/>
            <person name="Pagani I."/>
            <person name="Johnson E."/>
            <person name="Mukhopadhyay B."/>
            <person name="Anderson I."/>
            <person name="Woyke T."/>
        </authorList>
    </citation>
    <scope>NUCLEOTIDE SEQUENCE [LARGE SCALE GENOMIC DNA]</scope>
    <source>
        <strain evidence="1 2">6</strain>
    </source>
</reference>
<sequence length="195" mass="22770">MGKYEALEKLDRDGYLFTSDVVRSGISKTWLARYVKDTGYERVAQGVYVSPETWPDDLYILNRAYPNIIFSGETALYLHMLVDREYSRITVSAPSNFSGQRLRDKGVVIHKEREGWYGIGKIQAKTTYGHLVNAYDMERSICDMVRNRNAYDVQTYQTALKEFFRKENVDYPKLLEYATLLNVKNDIKKYLEVML</sequence>